<dbReference type="InterPro" id="IPR016163">
    <property type="entry name" value="Ald_DH_C"/>
</dbReference>
<dbReference type="FunFam" id="3.40.605.10:FF:000011">
    <property type="entry name" value="ALD5p Mitochondrial aldehyde dehydrogenase"/>
    <property type="match status" value="1"/>
</dbReference>
<evidence type="ECO:0000256" key="3">
    <source>
        <dbReference type="ARBA" id="ARBA00023027"/>
    </source>
</evidence>
<dbReference type="Pfam" id="PF00171">
    <property type="entry name" value="Aldedh"/>
    <property type="match status" value="1"/>
</dbReference>
<evidence type="ECO:0000259" key="6">
    <source>
        <dbReference type="Pfam" id="PF00171"/>
    </source>
</evidence>
<evidence type="ECO:0000256" key="5">
    <source>
        <dbReference type="RuleBase" id="RU003345"/>
    </source>
</evidence>
<accession>A0AAN2PIE5</accession>
<protein>
    <submittedName>
        <fullName evidence="7">Aldehyde dehydrogenase (NAD) family protein</fullName>
    </submittedName>
</protein>
<reference evidence="7 8" key="1">
    <citation type="journal article" date="2014" name="Genome Announc.">
        <title>Genome Sequence of Bacillus simplex Strain P558, Isolated from a Human Fecal Sample.</title>
        <authorList>
            <person name="Croce O."/>
            <person name="Hugon P."/>
            <person name="Lagier J.C."/>
            <person name="Bibi F."/>
            <person name="Robert C."/>
            <person name="Azhar E.I."/>
            <person name="Raoult D."/>
            <person name="Fournier P.E."/>
        </authorList>
    </citation>
    <scope>NUCLEOTIDE SEQUENCE [LARGE SCALE GENOMIC DNA]</scope>
    <source>
        <strain evidence="7 8">P558</strain>
    </source>
</reference>
<dbReference type="Proteomes" id="UP000182110">
    <property type="component" value="Unassembled WGS sequence"/>
</dbReference>
<dbReference type="GO" id="GO:0019752">
    <property type="term" value="P:carboxylic acid metabolic process"/>
    <property type="evidence" value="ECO:0007669"/>
    <property type="project" value="UniProtKB-ARBA"/>
</dbReference>
<proteinExistence type="inferred from homology"/>
<gene>
    <name evidence="7" type="ORF">BN1180_03009</name>
</gene>
<evidence type="ECO:0000256" key="2">
    <source>
        <dbReference type="ARBA" id="ARBA00023002"/>
    </source>
</evidence>
<keyword evidence="2 5" id="KW-0560">Oxidoreductase</keyword>
<evidence type="ECO:0000313" key="8">
    <source>
        <dbReference type="Proteomes" id="UP000182110"/>
    </source>
</evidence>
<dbReference type="SUPFAM" id="SSF53720">
    <property type="entry name" value="ALDH-like"/>
    <property type="match status" value="1"/>
</dbReference>
<comment type="similarity">
    <text evidence="1 5">Belongs to the aldehyde dehydrogenase family.</text>
</comment>
<dbReference type="PROSITE" id="PS00687">
    <property type="entry name" value="ALDEHYDE_DEHYDR_GLU"/>
    <property type="match status" value="1"/>
</dbReference>
<keyword evidence="8" id="KW-1185">Reference proteome</keyword>
<evidence type="ECO:0000256" key="1">
    <source>
        <dbReference type="ARBA" id="ARBA00009986"/>
    </source>
</evidence>
<dbReference type="FunFam" id="3.40.309.10:FF:000001">
    <property type="entry name" value="Mitochondrial aldehyde dehydrogenase 2"/>
    <property type="match status" value="1"/>
</dbReference>
<sequence length="493" mass="52848">MEQTIKLNPRVQEFLKGTKKLLINGELVEAASGKTFETLDPSNGKVLAVVSEAGPEDVDKAVKAARTAFDNGPWKKMSASERSRLIYKLADLMEEHKEALAQLDTLDNGKPIGETTNADVPLAIDHFRYYAGWTTKIVGQTIPVAGNYFNYTRHEAVGVVGQIIPWNFPLLMAAWKLGAALATGCTIVLKPAEQTPLSALYLGQLALEAGFPPGVLNVIPGFGETAGSPLVDHPEVDKIAFTGSTSVGKMIMRQASGTVKKISLELGGKSPNIILPDADMSKAIPGALMGIMFNQGQVCCAGSRLYIQKKSYDNVVADLVSHAKNIKQGAGLDPTTQIGPLVSGEQLERVGSYIEKGKSEGAEVVTGGNYGQGEGYFVTPTIFAGVEDEMTIAKEEIFGPVVAAMPFDDLDDVINRANNSEYGLAAGLWTQDVKKAHYVANELKAGTVWVNCYNAFDAASPFGGYKQSGIGREMGSYALDNYTEVKSVWINLN</sequence>
<dbReference type="CDD" id="cd07091">
    <property type="entry name" value="ALDH_F1-2_Ald2-like"/>
    <property type="match status" value="1"/>
</dbReference>
<dbReference type="EMBL" id="CCXW01000001">
    <property type="protein sequence ID" value="CEG32841.1"/>
    <property type="molecule type" value="Genomic_DNA"/>
</dbReference>
<feature type="active site" evidence="4">
    <location>
        <position position="265"/>
    </location>
</feature>
<feature type="domain" description="Aldehyde dehydrogenase" evidence="6">
    <location>
        <begin position="29"/>
        <end position="488"/>
    </location>
</feature>
<dbReference type="InterPro" id="IPR016161">
    <property type="entry name" value="Ald_DH/histidinol_DH"/>
</dbReference>
<organism evidence="7 8">
    <name type="scientific">Peribacillus simplex</name>
    <dbReference type="NCBI Taxonomy" id="1478"/>
    <lineage>
        <taxon>Bacteria</taxon>
        <taxon>Bacillati</taxon>
        <taxon>Bacillota</taxon>
        <taxon>Bacilli</taxon>
        <taxon>Bacillales</taxon>
        <taxon>Bacillaceae</taxon>
        <taxon>Peribacillus</taxon>
    </lineage>
</organism>
<dbReference type="GO" id="GO:0016620">
    <property type="term" value="F:oxidoreductase activity, acting on the aldehyde or oxo group of donors, NAD or NADP as acceptor"/>
    <property type="evidence" value="ECO:0007669"/>
    <property type="project" value="InterPro"/>
</dbReference>
<keyword evidence="3" id="KW-0520">NAD</keyword>
<dbReference type="RefSeq" id="WP_048679651.1">
    <property type="nucleotide sequence ID" value="NZ_CCXW01000001.1"/>
</dbReference>
<dbReference type="InterPro" id="IPR016162">
    <property type="entry name" value="Ald_DH_N"/>
</dbReference>
<dbReference type="InterPro" id="IPR015590">
    <property type="entry name" value="Aldehyde_DH_dom"/>
</dbReference>
<dbReference type="AlphaFoldDB" id="A0AAN2PIE5"/>
<evidence type="ECO:0000313" key="7">
    <source>
        <dbReference type="EMBL" id="CEG32841.1"/>
    </source>
</evidence>
<evidence type="ECO:0000256" key="4">
    <source>
        <dbReference type="PROSITE-ProRule" id="PRU10007"/>
    </source>
</evidence>
<dbReference type="Gene3D" id="3.40.309.10">
    <property type="entry name" value="Aldehyde Dehydrogenase, Chain A, domain 2"/>
    <property type="match status" value="1"/>
</dbReference>
<dbReference type="InterPro" id="IPR029510">
    <property type="entry name" value="Ald_DH_CS_GLU"/>
</dbReference>
<dbReference type="FunFam" id="3.40.605.10:FF:000026">
    <property type="entry name" value="Aldehyde dehydrogenase, putative"/>
    <property type="match status" value="1"/>
</dbReference>
<dbReference type="PANTHER" id="PTHR11699">
    <property type="entry name" value="ALDEHYDE DEHYDROGENASE-RELATED"/>
    <property type="match status" value="1"/>
</dbReference>
<name>A0AAN2PIE5_9BACI</name>
<comment type="caution">
    <text evidence="7">The sequence shown here is derived from an EMBL/GenBank/DDBJ whole genome shotgun (WGS) entry which is preliminary data.</text>
</comment>
<dbReference type="Gene3D" id="3.40.605.10">
    <property type="entry name" value="Aldehyde Dehydrogenase, Chain A, domain 1"/>
    <property type="match status" value="1"/>
</dbReference>